<feature type="signal peptide" evidence="1">
    <location>
        <begin position="1"/>
        <end position="18"/>
    </location>
</feature>
<dbReference type="EMBL" id="AP024613">
    <property type="protein sequence ID" value="BCV46991.1"/>
    <property type="molecule type" value="Genomic_DNA"/>
</dbReference>
<evidence type="ECO:0000313" key="5">
    <source>
        <dbReference type="Proteomes" id="UP000254069"/>
    </source>
</evidence>
<dbReference type="EMBL" id="UGYO01000001">
    <property type="protein sequence ID" value="SUI58066.1"/>
    <property type="molecule type" value="Genomic_DNA"/>
</dbReference>
<dbReference type="InterPro" id="IPR025392">
    <property type="entry name" value="DUF4124"/>
</dbReference>
<reference evidence="4 5" key="1">
    <citation type="submission" date="2018-06" db="EMBL/GenBank/DDBJ databases">
        <authorList>
            <consortium name="Pathogen Informatics"/>
            <person name="Doyle S."/>
        </authorList>
    </citation>
    <scope>NUCLEOTIDE SEQUENCE [LARGE SCALE GENOMIC DNA]</scope>
    <source>
        <strain evidence="4 5">NCTC10738</strain>
    </source>
</reference>
<dbReference type="Pfam" id="PF13511">
    <property type="entry name" value="DUF4124"/>
    <property type="match status" value="1"/>
</dbReference>
<dbReference type="Proteomes" id="UP000254069">
    <property type="component" value="Unassembled WGS sequence"/>
</dbReference>
<evidence type="ECO:0000313" key="3">
    <source>
        <dbReference type="EMBL" id="BCV46991.1"/>
    </source>
</evidence>
<dbReference type="Proteomes" id="UP000825078">
    <property type="component" value="Chromosome"/>
</dbReference>
<evidence type="ECO:0000259" key="2">
    <source>
        <dbReference type="Pfam" id="PF13511"/>
    </source>
</evidence>
<proteinExistence type="predicted"/>
<protein>
    <recommendedName>
        <fullName evidence="2">DUF4124 domain-containing protein</fullName>
    </recommendedName>
</protein>
<evidence type="ECO:0000256" key="1">
    <source>
        <dbReference type="SAM" id="SignalP"/>
    </source>
</evidence>
<organism evidence="4 5">
    <name type="scientific">Shewanella algae</name>
    <dbReference type="NCBI Taxonomy" id="38313"/>
    <lineage>
        <taxon>Bacteria</taxon>
        <taxon>Pseudomonadati</taxon>
        <taxon>Pseudomonadota</taxon>
        <taxon>Gammaproteobacteria</taxon>
        <taxon>Alteromonadales</taxon>
        <taxon>Shewanellaceae</taxon>
        <taxon>Shewanella</taxon>
    </lineage>
</organism>
<keyword evidence="5" id="KW-1185">Reference proteome</keyword>
<dbReference type="AlphaFoldDB" id="A0A379ZBQ6"/>
<name>A0A379ZBQ6_9GAMM</name>
<dbReference type="RefSeq" id="WP_044735432.1">
    <property type="nucleotide sequence ID" value="NZ_AP024609.1"/>
</dbReference>
<sequence>MRTLMIISLALLSLVAQATVYKWVDKDGKVHYSDEPNPQAQAVEFTDKTQNQISLETPKPLPDPIEVEQVGYALKILSPQHEETIRDNAGDFQVQVEVEPELASGHFLQLYIDGISSSDAQRSNLFQLKDIDRGEHTLQLKAVQQNGKVLASSSPITIFLHQAGLMQPAFPAPGKGPKPSN</sequence>
<feature type="chain" id="PRO_5016920754" description="DUF4124 domain-containing protein" evidence="1">
    <location>
        <begin position="19"/>
        <end position="181"/>
    </location>
</feature>
<gene>
    <name evidence="4" type="ORF">NCTC10738_01362</name>
    <name evidence="3" type="ORF">TUM17379_40090</name>
</gene>
<evidence type="ECO:0000313" key="4">
    <source>
        <dbReference type="EMBL" id="SUI58066.1"/>
    </source>
</evidence>
<feature type="domain" description="DUF4124" evidence="2">
    <location>
        <begin position="8"/>
        <end position="44"/>
    </location>
</feature>
<keyword evidence="1" id="KW-0732">Signal</keyword>
<accession>A0A379ZBQ6</accession>
<dbReference type="KEGG" id="salg:BS332_08790"/>
<reference evidence="3" key="2">
    <citation type="submission" date="2021-05" db="EMBL/GenBank/DDBJ databases">
        <title>Molecular characterization for Shewanella algae harboring chromosomal blaOXA-55-like strains isolated from clinical and environment sample.</title>
        <authorList>
            <person name="Ohama Y."/>
            <person name="Aoki K."/>
            <person name="Harada S."/>
            <person name="Moriya K."/>
            <person name="Ishii Y."/>
            <person name="Tateda K."/>
        </authorList>
    </citation>
    <scope>NUCLEOTIDE SEQUENCE</scope>
    <source>
        <strain evidence="3">TUM17379</strain>
    </source>
</reference>